<keyword evidence="1" id="KW-0472">Membrane</keyword>
<reference evidence="3" key="1">
    <citation type="journal article" date="2019" name="Int. J. Syst. Evol. Microbiol.">
        <title>The Global Catalogue of Microorganisms (GCM) 10K type strain sequencing project: providing services to taxonomists for standard genome sequencing and annotation.</title>
        <authorList>
            <consortium name="The Broad Institute Genomics Platform"/>
            <consortium name="The Broad Institute Genome Sequencing Center for Infectious Disease"/>
            <person name="Wu L."/>
            <person name="Ma J."/>
        </authorList>
    </citation>
    <scope>NUCLEOTIDE SEQUENCE [LARGE SCALE GENOMIC DNA]</scope>
    <source>
        <strain evidence="3">TISTR 2562</strain>
    </source>
</reference>
<protein>
    <recommendedName>
        <fullName evidence="4">Histidinol phosphate aminotransferase</fullName>
    </recommendedName>
</protein>
<feature type="transmembrane region" description="Helical" evidence="1">
    <location>
        <begin position="25"/>
        <end position="48"/>
    </location>
</feature>
<evidence type="ECO:0000313" key="3">
    <source>
        <dbReference type="Proteomes" id="UP001597474"/>
    </source>
</evidence>
<name>A0ABW5U0Y6_9RHOB</name>
<evidence type="ECO:0008006" key="4">
    <source>
        <dbReference type="Google" id="ProtNLM"/>
    </source>
</evidence>
<keyword evidence="1" id="KW-1133">Transmembrane helix</keyword>
<keyword evidence="3" id="KW-1185">Reference proteome</keyword>
<gene>
    <name evidence="2" type="ORF">ACFSUD_06110</name>
</gene>
<accession>A0ABW5U0Y6</accession>
<dbReference type="EMBL" id="JBHUMP010000003">
    <property type="protein sequence ID" value="MFD2739132.1"/>
    <property type="molecule type" value="Genomic_DNA"/>
</dbReference>
<proteinExistence type="predicted"/>
<dbReference type="RefSeq" id="WP_386372449.1">
    <property type="nucleotide sequence ID" value="NZ_JBHUMP010000003.1"/>
</dbReference>
<evidence type="ECO:0000256" key="1">
    <source>
        <dbReference type="SAM" id="Phobius"/>
    </source>
</evidence>
<evidence type="ECO:0000313" key="2">
    <source>
        <dbReference type="EMBL" id="MFD2739132.1"/>
    </source>
</evidence>
<dbReference type="Proteomes" id="UP001597474">
    <property type="component" value="Unassembled WGS sequence"/>
</dbReference>
<comment type="caution">
    <text evidence="2">The sequence shown here is derived from an EMBL/GenBank/DDBJ whole genome shotgun (WGS) entry which is preliminary data.</text>
</comment>
<organism evidence="2 3">
    <name type="scientific">Sulfitobacter aestuarii</name>
    <dbReference type="NCBI Taxonomy" id="2161676"/>
    <lineage>
        <taxon>Bacteria</taxon>
        <taxon>Pseudomonadati</taxon>
        <taxon>Pseudomonadota</taxon>
        <taxon>Alphaproteobacteria</taxon>
        <taxon>Rhodobacterales</taxon>
        <taxon>Roseobacteraceae</taxon>
        <taxon>Sulfitobacter</taxon>
    </lineage>
</organism>
<sequence>MRKHHQCPPAPDYTRTCIVMFGVNLAWFLLLIWALWGLAAGALAGWLVHRLIARIRPG</sequence>
<keyword evidence="1" id="KW-0812">Transmembrane</keyword>